<reference evidence="1" key="1">
    <citation type="submission" date="2019-02" db="EMBL/GenBank/DDBJ databases">
        <authorList>
            <person name="Gruber-Vodicka R. H."/>
            <person name="Seah K. B. B."/>
        </authorList>
    </citation>
    <scope>NUCLEOTIDE SEQUENCE</scope>
    <source>
        <strain evidence="1">BECK_S313</strain>
    </source>
</reference>
<gene>
    <name evidence="1" type="ORF">BECKLPF1236B_GA0070989_101827</name>
</gene>
<proteinExistence type="predicted"/>
<evidence type="ECO:0000313" key="1">
    <source>
        <dbReference type="EMBL" id="VFK11009.1"/>
    </source>
</evidence>
<name>A0A450W1W0_9GAMM</name>
<dbReference type="SFLD" id="SFLDS00003">
    <property type="entry name" value="Haloacid_Dehalogenase"/>
    <property type="match status" value="1"/>
</dbReference>
<dbReference type="SFLD" id="SFLDG01129">
    <property type="entry name" value="C1.5:_HAD__Beta-PGM__Phosphata"/>
    <property type="match status" value="1"/>
</dbReference>
<dbReference type="InterPro" id="IPR036412">
    <property type="entry name" value="HAD-like_sf"/>
</dbReference>
<dbReference type="PANTHER" id="PTHR46191:SF2">
    <property type="entry name" value="HALOACID DEHALOGENASE-LIKE HYDROLASE DOMAIN-CONTAINING PROTEIN 3"/>
    <property type="match status" value="1"/>
</dbReference>
<dbReference type="NCBIfam" id="TIGR01549">
    <property type="entry name" value="HAD-SF-IA-v1"/>
    <property type="match status" value="1"/>
</dbReference>
<dbReference type="InterPro" id="IPR006439">
    <property type="entry name" value="HAD-SF_hydro_IA"/>
</dbReference>
<sequence length="246" mass="27653">MTLPRIIFFDAGNTLFHFHPFIDEMYREVSAAFGCHVSPAALEKGSFEAWADYQKQLAQSQSPEAFRASKEQEIRMWRARAHALHARLPELTCDWDAWADAVYEALGEARRFRLFPDVMETLQEIRAMGIRVGVISNWDPRLESILTGLGFGDIPDVVVVSSLAGWRKPDSRIFEIALDRAGVRPRDAVYVGDLIQDDVVGATSVGSDPCSSINARAEPSMKNTYCPNGKFPLIPLLAYFRHFPSF</sequence>
<protein>
    <submittedName>
        <fullName evidence="1">Putative hydrolase of the HAD superfamily</fullName>
    </submittedName>
</protein>
<dbReference type="PANTHER" id="PTHR46191">
    <property type="match status" value="1"/>
</dbReference>
<dbReference type="InterPro" id="IPR051828">
    <property type="entry name" value="HAD-like_hydrolase_domain"/>
</dbReference>
<organism evidence="1">
    <name type="scientific">Candidatus Kentrum sp. LPFa</name>
    <dbReference type="NCBI Taxonomy" id="2126335"/>
    <lineage>
        <taxon>Bacteria</taxon>
        <taxon>Pseudomonadati</taxon>
        <taxon>Pseudomonadota</taxon>
        <taxon>Gammaproteobacteria</taxon>
        <taxon>Candidatus Kentrum</taxon>
    </lineage>
</organism>
<keyword evidence="1" id="KW-0378">Hydrolase</keyword>
<dbReference type="EMBL" id="CAADFK010000018">
    <property type="protein sequence ID" value="VFK11009.1"/>
    <property type="molecule type" value="Genomic_DNA"/>
</dbReference>
<dbReference type="Gene3D" id="3.40.50.1000">
    <property type="entry name" value="HAD superfamily/HAD-like"/>
    <property type="match status" value="1"/>
</dbReference>
<dbReference type="Gene3D" id="1.10.150.720">
    <property type="entry name" value="Haloacid dehalogenase-like hydrolase"/>
    <property type="match status" value="1"/>
</dbReference>
<dbReference type="InterPro" id="IPR044924">
    <property type="entry name" value="HAD-SF_hydro_IA_REG-2-like_cap"/>
</dbReference>
<dbReference type="SUPFAM" id="SSF56784">
    <property type="entry name" value="HAD-like"/>
    <property type="match status" value="1"/>
</dbReference>
<dbReference type="AlphaFoldDB" id="A0A450W1W0"/>
<dbReference type="Pfam" id="PF00702">
    <property type="entry name" value="Hydrolase"/>
    <property type="match status" value="1"/>
</dbReference>
<dbReference type="GO" id="GO:0016787">
    <property type="term" value="F:hydrolase activity"/>
    <property type="evidence" value="ECO:0007669"/>
    <property type="project" value="UniProtKB-KW"/>
</dbReference>
<dbReference type="InterPro" id="IPR023214">
    <property type="entry name" value="HAD_sf"/>
</dbReference>
<dbReference type="PRINTS" id="PR00413">
    <property type="entry name" value="HADHALOGNASE"/>
</dbReference>
<accession>A0A450W1W0</accession>